<keyword evidence="4" id="KW-1185">Reference proteome</keyword>
<dbReference type="AlphaFoldDB" id="A0A2Z6AWL7"/>
<accession>A0A2Z6AWL7</accession>
<dbReference type="Proteomes" id="UP000269883">
    <property type="component" value="Chromosome"/>
</dbReference>
<evidence type="ECO:0000313" key="3">
    <source>
        <dbReference type="EMBL" id="BBD07647.1"/>
    </source>
</evidence>
<organism evidence="3 4">
    <name type="scientific">Desulfovibrio ferrophilus</name>
    <dbReference type="NCBI Taxonomy" id="241368"/>
    <lineage>
        <taxon>Bacteria</taxon>
        <taxon>Pseudomonadati</taxon>
        <taxon>Thermodesulfobacteriota</taxon>
        <taxon>Desulfovibrionia</taxon>
        <taxon>Desulfovibrionales</taxon>
        <taxon>Desulfovibrionaceae</taxon>
        <taxon>Desulfovibrio</taxon>
    </lineage>
</organism>
<evidence type="ECO:0000313" key="4">
    <source>
        <dbReference type="Proteomes" id="UP000269883"/>
    </source>
</evidence>
<dbReference type="InterPro" id="IPR020084">
    <property type="entry name" value="NUDIX_hydrolase_CS"/>
</dbReference>
<name>A0A2Z6AWL7_9BACT</name>
<dbReference type="PANTHER" id="PTHR10885">
    <property type="entry name" value="ISOPENTENYL-DIPHOSPHATE DELTA-ISOMERASE"/>
    <property type="match status" value="1"/>
</dbReference>
<evidence type="ECO:0000259" key="2">
    <source>
        <dbReference type="PROSITE" id="PS51462"/>
    </source>
</evidence>
<dbReference type="InterPro" id="IPR000086">
    <property type="entry name" value="NUDIX_hydrolase_dom"/>
</dbReference>
<dbReference type="KEGG" id="dfl:DFE_0921"/>
<dbReference type="Gene3D" id="3.90.79.10">
    <property type="entry name" value="Nucleoside Triphosphate Pyrophosphohydrolase"/>
    <property type="match status" value="1"/>
</dbReference>
<dbReference type="PANTHER" id="PTHR10885:SF0">
    <property type="entry name" value="ISOPENTENYL-DIPHOSPHATE DELTA-ISOMERASE"/>
    <property type="match status" value="1"/>
</dbReference>
<protein>
    <submittedName>
        <fullName evidence="3">NUDIX hydrolase</fullName>
    </submittedName>
</protein>
<reference evidence="3 4" key="1">
    <citation type="journal article" date="2018" name="Sci. Adv.">
        <title>Multi-heme cytochromes provide a pathway for survival in energy-limited environments.</title>
        <authorList>
            <person name="Deng X."/>
            <person name="Dohmae N."/>
            <person name="Nealson K.H."/>
            <person name="Hashimoto K."/>
            <person name="Okamoto A."/>
        </authorList>
    </citation>
    <scope>NUCLEOTIDE SEQUENCE [LARGE SCALE GENOMIC DNA]</scope>
    <source>
        <strain evidence="3 4">IS5</strain>
    </source>
</reference>
<dbReference type="EMBL" id="AP017378">
    <property type="protein sequence ID" value="BBD07647.1"/>
    <property type="molecule type" value="Genomic_DNA"/>
</dbReference>
<dbReference type="PROSITE" id="PS51462">
    <property type="entry name" value="NUDIX"/>
    <property type="match status" value="1"/>
</dbReference>
<evidence type="ECO:0000256" key="1">
    <source>
        <dbReference type="ARBA" id="ARBA00022801"/>
    </source>
</evidence>
<dbReference type="GO" id="GO:0016787">
    <property type="term" value="F:hydrolase activity"/>
    <property type="evidence" value="ECO:0007669"/>
    <property type="project" value="UniProtKB-KW"/>
</dbReference>
<gene>
    <name evidence="3" type="ORF">DFE_0921</name>
</gene>
<dbReference type="PROSITE" id="PS00893">
    <property type="entry name" value="NUDIX_BOX"/>
    <property type="match status" value="1"/>
</dbReference>
<sequence>MPLDEAHRQALPHRSVLVIIYDKDERIYVQRRCRSKAIYPGRWDLSATGHVKAGESRLGAALRELEEELRVRASNLTLLAEVAACPETNWEFVTLYAASGVVGAPSPNPDEVMDGMYLDRDELEAMVENFREMLTPALVAAWEGGYIYPLEG</sequence>
<keyword evidence="1 3" id="KW-0378">Hydrolase</keyword>
<dbReference type="Pfam" id="PF00293">
    <property type="entry name" value="NUDIX"/>
    <property type="match status" value="1"/>
</dbReference>
<proteinExistence type="predicted"/>
<feature type="domain" description="Nudix hydrolase" evidence="2">
    <location>
        <begin position="11"/>
        <end position="140"/>
    </location>
</feature>
<dbReference type="CDD" id="cd04692">
    <property type="entry name" value="NUDIX_Hydrolase"/>
    <property type="match status" value="1"/>
</dbReference>
<dbReference type="SUPFAM" id="SSF55811">
    <property type="entry name" value="Nudix"/>
    <property type="match status" value="1"/>
</dbReference>
<dbReference type="InterPro" id="IPR015797">
    <property type="entry name" value="NUDIX_hydrolase-like_dom_sf"/>
</dbReference>